<reference evidence="1 2" key="1">
    <citation type="submission" date="2019-08" db="EMBL/GenBank/DDBJ databases">
        <title>Bacillus genomes from the desert of Cuatro Cienegas, Coahuila.</title>
        <authorList>
            <person name="Olmedo-Alvarez G."/>
        </authorList>
    </citation>
    <scope>NUCLEOTIDE SEQUENCE [LARGE SCALE GENOMIC DNA]</scope>
    <source>
        <strain evidence="1 2">CH108_3D</strain>
    </source>
</reference>
<comment type="caution">
    <text evidence="1">The sequence shown here is derived from an EMBL/GenBank/DDBJ whole genome shotgun (WGS) entry which is preliminary data.</text>
</comment>
<evidence type="ECO:0008006" key="3">
    <source>
        <dbReference type="Google" id="ProtNLM"/>
    </source>
</evidence>
<protein>
    <recommendedName>
        <fullName evidence="3">Lipoprotein</fullName>
    </recommendedName>
</protein>
<dbReference type="AlphaFoldDB" id="A0A5D4RWH8"/>
<proteinExistence type="predicted"/>
<sequence>MKKRTLLAIGLVYITLSGCRDTPPEPKSIAVAAHVENSLSVKHLTRGNEVLVECIATGVTFTNKQKGATAGKIVIRSGTANVYEEHRTAAFIIKGMPKGTHLIELEVVGMDNKPLGMKKKFYVTIS</sequence>
<evidence type="ECO:0000313" key="1">
    <source>
        <dbReference type="EMBL" id="TYS53992.1"/>
    </source>
</evidence>
<evidence type="ECO:0000313" key="2">
    <source>
        <dbReference type="Proteomes" id="UP000322997"/>
    </source>
</evidence>
<dbReference type="EMBL" id="VTEQ01000003">
    <property type="protein sequence ID" value="TYS53992.1"/>
    <property type="molecule type" value="Genomic_DNA"/>
</dbReference>
<dbReference type="RefSeq" id="WP_148985394.1">
    <property type="nucleotide sequence ID" value="NZ_JBNILK010000002.1"/>
</dbReference>
<dbReference type="PROSITE" id="PS51257">
    <property type="entry name" value="PROKAR_LIPOPROTEIN"/>
    <property type="match status" value="1"/>
</dbReference>
<dbReference type="Proteomes" id="UP000322997">
    <property type="component" value="Unassembled WGS sequence"/>
</dbReference>
<accession>A0A5D4RWH8</accession>
<gene>
    <name evidence="1" type="ORF">FZC83_12255</name>
</gene>
<name>A0A5D4RWH8_9BACI</name>
<organism evidence="1 2">
    <name type="scientific">Rossellomorea marisflavi</name>
    <dbReference type="NCBI Taxonomy" id="189381"/>
    <lineage>
        <taxon>Bacteria</taxon>
        <taxon>Bacillati</taxon>
        <taxon>Bacillota</taxon>
        <taxon>Bacilli</taxon>
        <taxon>Bacillales</taxon>
        <taxon>Bacillaceae</taxon>
        <taxon>Rossellomorea</taxon>
    </lineage>
</organism>